<evidence type="ECO:0000313" key="3">
    <source>
        <dbReference type="Proteomes" id="UP000190449"/>
    </source>
</evidence>
<dbReference type="STRING" id="28122.SAMN02745108_01450"/>
<gene>
    <name evidence="2" type="ORF">SAMN02745108_01450</name>
</gene>
<reference evidence="2 3" key="1">
    <citation type="submission" date="2017-02" db="EMBL/GenBank/DDBJ databases">
        <authorList>
            <person name="Peterson S.W."/>
        </authorList>
    </citation>
    <scope>NUCLEOTIDE SEQUENCE [LARGE SCALE GENOMIC DNA]</scope>
    <source>
        <strain evidence="2 3">ATCC 43854</strain>
    </source>
</reference>
<sequence>MNFRFCIPIFFAAPLLAGEMCATLCTTCTTNPTDSICSGIDSLCYCSKVLDSIQQVEIQKAKAQESAVATLSKEIESLCPRKFCSLELKFHGDSLAEVKKAQTPLRIKSKAHNDSTKIEEPLLTQTEECRNFCAICPEEKRNDSNCVQIENICGCQAFAEQTERLAQKVKADSLQKMEEWIARKQNLRAAADSVLKFQKESGDSLFMVTFATKDFQILDIRKTEISSLKPPQDTVTSRAIVALQDSAPKSLQVLTESAVADLDTLQMDSTPKKDKRIFYMGLSLFAGRLVDKDTEAYGDHNGDLYLDCDQGFSAGGGFLMRWDFFKYGSFLLGLNAVYQFSHLDVEENSYSYPYSDPVLRYHKILAEVPLEFRLRIPRKIGPFLSYTMYIRKPICVWYHLTMDGYSGTYADADSYDDWMPSGYGYEMGSFEFLGFVGVGVEFFHRLSVAFQRLLYSEETYRRHSFSESPETIGTWRIKMDLIF</sequence>
<feature type="chain" id="PRO_5012775219" description="Outer membrane protein beta-barrel domain-containing protein" evidence="1">
    <location>
        <begin position="18"/>
        <end position="483"/>
    </location>
</feature>
<evidence type="ECO:0000256" key="1">
    <source>
        <dbReference type="SAM" id="SignalP"/>
    </source>
</evidence>
<keyword evidence="1" id="KW-0732">Signal</keyword>
<feature type="signal peptide" evidence="1">
    <location>
        <begin position="1"/>
        <end position="17"/>
    </location>
</feature>
<proteinExistence type="predicted"/>
<evidence type="ECO:0000313" key="2">
    <source>
        <dbReference type="EMBL" id="SJZ72813.1"/>
    </source>
</evidence>
<protein>
    <recommendedName>
        <fullName evidence="4">Outer membrane protein beta-barrel domain-containing protein</fullName>
    </recommendedName>
</protein>
<evidence type="ECO:0008006" key="4">
    <source>
        <dbReference type="Google" id="ProtNLM"/>
    </source>
</evidence>
<organism evidence="2 3">
    <name type="scientific">Fibrobacter intestinalis</name>
    <dbReference type="NCBI Taxonomy" id="28122"/>
    <lineage>
        <taxon>Bacteria</taxon>
        <taxon>Pseudomonadati</taxon>
        <taxon>Fibrobacterota</taxon>
        <taxon>Fibrobacteria</taxon>
        <taxon>Fibrobacterales</taxon>
        <taxon>Fibrobacteraceae</taxon>
        <taxon>Fibrobacter</taxon>
    </lineage>
</organism>
<accession>A0A1T4N0L0</accession>
<dbReference type="EMBL" id="FUWU01000021">
    <property type="protein sequence ID" value="SJZ72813.1"/>
    <property type="molecule type" value="Genomic_DNA"/>
</dbReference>
<dbReference type="RefSeq" id="WP_078776395.1">
    <property type="nucleotide sequence ID" value="NZ_FUWU01000021.1"/>
</dbReference>
<dbReference type="AlphaFoldDB" id="A0A1T4N0L0"/>
<dbReference type="Proteomes" id="UP000190449">
    <property type="component" value="Unassembled WGS sequence"/>
</dbReference>
<name>A0A1T4N0L0_9BACT</name>